<dbReference type="InterPro" id="IPR001304">
    <property type="entry name" value="C-type_lectin-like"/>
</dbReference>
<feature type="chain" id="PRO_5041280539" description="C-type lectin domain-containing protein" evidence="1">
    <location>
        <begin position="19"/>
        <end position="276"/>
    </location>
</feature>
<dbReference type="Proteomes" id="UP001175271">
    <property type="component" value="Unassembled WGS sequence"/>
</dbReference>
<keyword evidence="1" id="KW-0732">Signal</keyword>
<dbReference type="InterPro" id="IPR016186">
    <property type="entry name" value="C-type_lectin-like/link_sf"/>
</dbReference>
<reference evidence="3" key="1">
    <citation type="submission" date="2023-06" db="EMBL/GenBank/DDBJ databases">
        <title>Genomic analysis of the entomopathogenic nematode Steinernema hermaphroditum.</title>
        <authorList>
            <person name="Schwarz E.M."/>
            <person name="Heppert J.K."/>
            <person name="Baniya A."/>
            <person name="Schwartz H.T."/>
            <person name="Tan C.-H."/>
            <person name="Antoshechkin I."/>
            <person name="Sternberg P.W."/>
            <person name="Goodrich-Blair H."/>
            <person name="Dillman A.R."/>
        </authorList>
    </citation>
    <scope>NUCLEOTIDE SEQUENCE</scope>
    <source>
        <strain evidence="3">PS9179</strain>
        <tissue evidence="3">Whole animal</tissue>
    </source>
</reference>
<feature type="domain" description="C-type lectin" evidence="2">
    <location>
        <begin position="124"/>
        <end position="242"/>
    </location>
</feature>
<proteinExistence type="predicted"/>
<evidence type="ECO:0000256" key="1">
    <source>
        <dbReference type="SAM" id="SignalP"/>
    </source>
</evidence>
<feature type="signal peptide" evidence="1">
    <location>
        <begin position="1"/>
        <end position="18"/>
    </location>
</feature>
<dbReference type="AlphaFoldDB" id="A0AA39HZ84"/>
<sequence>MFLLWSHLVLTLLHHSLAKESGYLRNFLVGTSVYGTVLRTMSAEKVQDCAQAWYNDTIVAISYNTTDNKCEGFSKVLGIQSEEGTAISYMFTKGSSDACSINVFEDFNKIADCRDGWFKIIVNGTAYCYFVLTEYRYRKVISTNNDIVFACKKLYPFSDAASIHSAEEEEALITNPTLLSIVNPMRLSGIGIGMHLTPDNYDNYRDGTKWVWADNSPVTYTNWKTAYGCDHCERSDRICTYVVMTTDGDMPERQFSLTLDKTIYALESNLVTAPCR</sequence>
<protein>
    <recommendedName>
        <fullName evidence="2">C-type lectin domain-containing protein</fullName>
    </recommendedName>
</protein>
<dbReference type="PROSITE" id="PS50041">
    <property type="entry name" value="C_TYPE_LECTIN_2"/>
    <property type="match status" value="1"/>
</dbReference>
<evidence type="ECO:0000259" key="2">
    <source>
        <dbReference type="PROSITE" id="PS50041"/>
    </source>
</evidence>
<evidence type="ECO:0000313" key="4">
    <source>
        <dbReference type="Proteomes" id="UP001175271"/>
    </source>
</evidence>
<comment type="caution">
    <text evidence="3">The sequence shown here is derived from an EMBL/GenBank/DDBJ whole genome shotgun (WGS) entry which is preliminary data.</text>
</comment>
<name>A0AA39HZ84_9BILA</name>
<dbReference type="SUPFAM" id="SSF56436">
    <property type="entry name" value="C-type lectin-like"/>
    <property type="match status" value="1"/>
</dbReference>
<accession>A0AA39HZ84</accession>
<dbReference type="Gene3D" id="3.10.100.10">
    <property type="entry name" value="Mannose-Binding Protein A, subunit A"/>
    <property type="match status" value="1"/>
</dbReference>
<organism evidence="3 4">
    <name type="scientific">Steinernema hermaphroditum</name>
    <dbReference type="NCBI Taxonomy" id="289476"/>
    <lineage>
        <taxon>Eukaryota</taxon>
        <taxon>Metazoa</taxon>
        <taxon>Ecdysozoa</taxon>
        <taxon>Nematoda</taxon>
        <taxon>Chromadorea</taxon>
        <taxon>Rhabditida</taxon>
        <taxon>Tylenchina</taxon>
        <taxon>Panagrolaimomorpha</taxon>
        <taxon>Strongyloidoidea</taxon>
        <taxon>Steinernematidae</taxon>
        <taxon>Steinernema</taxon>
    </lineage>
</organism>
<gene>
    <name evidence="3" type="ORF">QR680_011645</name>
</gene>
<keyword evidence="4" id="KW-1185">Reference proteome</keyword>
<evidence type="ECO:0000313" key="3">
    <source>
        <dbReference type="EMBL" id="KAK0414861.1"/>
    </source>
</evidence>
<dbReference type="InterPro" id="IPR016187">
    <property type="entry name" value="CTDL_fold"/>
</dbReference>
<dbReference type="EMBL" id="JAUCMV010000002">
    <property type="protein sequence ID" value="KAK0414861.1"/>
    <property type="molecule type" value="Genomic_DNA"/>
</dbReference>